<evidence type="ECO:0000256" key="1">
    <source>
        <dbReference type="ARBA" id="ARBA00004123"/>
    </source>
</evidence>
<dbReference type="STRING" id="35570.A0A1I8Q306"/>
<name>A0A1I8Q306_STOCA</name>
<dbReference type="GO" id="GO:0006362">
    <property type="term" value="P:transcription elongation by RNA polymerase I"/>
    <property type="evidence" value="ECO:0007669"/>
    <property type="project" value="TreeGrafter"/>
</dbReference>
<evidence type="ECO:0000256" key="2">
    <source>
        <dbReference type="ARBA" id="ARBA00022478"/>
    </source>
</evidence>
<keyword evidence="2" id="KW-0240">DNA-directed RNA polymerase</keyword>
<dbReference type="PANTHER" id="PTHR12709:SF5">
    <property type="entry name" value="DNA-DIRECTED RNA POLYMERASE I SUBUNIT RPA43"/>
    <property type="match status" value="1"/>
</dbReference>
<keyword evidence="4" id="KW-0539">Nucleus</keyword>
<evidence type="ECO:0000256" key="4">
    <source>
        <dbReference type="ARBA" id="ARBA00023242"/>
    </source>
</evidence>
<organism evidence="6 7">
    <name type="scientific">Stomoxys calcitrans</name>
    <name type="common">Stable fly</name>
    <name type="synonym">Conops calcitrans</name>
    <dbReference type="NCBI Taxonomy" id="35570"/>
    <lineage>
        <taxon>Eukaryota</taxon>
        <taxon>Metazoa</taxon>
        <taxon>Ecdysozoa</taxon>
        <taxon>Arthropoda</taxon>
        <taxon>Hexapoda</taxon>
        <taxon>Insecta</taxon>
        <taxon>Pterygota</taxon>
        <taxon>Neoptera</taxon>
        <taxon>Endopterygota</taxon>
        <taxon>Diptera</taxon>
        <taxon>Brachycera</taxon>
        <taxon>Muscomorpha</taxon>
        <taxon>Muscoidea</taxon>
        <taxon>Muscidae</taxon>
        <taxon>Stomoxys</taxon>
    </lineage>
</organism>
<dbReference type="Gene3D" id="3.30.1490.120">
    <property type="entry name" value="RNA polymerase Rpb7-like, N-terminal domain"/>
    <property type="match status" value="1"/>
</dbReference>
<protein>
    <recommendedName>
        <fullName evidence="8">RPA43 OB domain-containing protein</fullName>
    </recommendedName>
</protein>
<feature type="compositionally biased region" description="Basic residues" evidence="5">
    <location>
        <begin position="230"/>
        <end position="239"/>
    </location>
</feature>
<evidence type="ECO:0000313" key="6">
    <source>
        <dbReference type="EnsemblMetazoa" id="SCAU013409-PA"/>
    </source>
</evidence>
<comment type="subcellular location">
    <subcellularLocation>
        <location evidence="1">Nucleus</location>
    </subcellularLocation>
</comment>
<evidence type="ECO:0000256" key="5">
    <source>
        <dbReference type="SAM" id="MobiDB-lite"/>
    </source>
</evidence>
<keyword evidence="3" id="KW-0804">Transcription</keyword>
<feature type="region of interest" description="Disordered" evidence="5">
    <location>
        <begin position="226"/>
        <end position="315"/>
    </location>
</feature>
<gene>
    <name evidence="6" type="primary">106083528</name>
</gene>
<dbReference type="GO" id="GO:0006352">
    <property type="term" value="P:DNA-templated transcription initiation"/>
    <property type="evidence" value="ECO:0007669"/>
    <property type="project" value="InterPro"/>
</dbReference>
<dbReference type="InterPro" id="IPR036898">
    <property type="entry name" value="RNA_pol_Rpb7-like_N_sf"/>
</dbReference>
<dbReference type="GO" id="GO:0005736">
    <property type="term" value="C:RNA polymerase I complex"/>
    <property type="evidence" value="ECO:0007669"/>
    <property type="project" value="TreeGrafter"/>
</dbReference>
<dbReference type="Proteomes" id="UP000095300">
    <property type="component" value="Unassembled WGS sequence"/>
</dbReference>
<evidence type="ECO:0000256" key="3">
    <source>
        <dbReference type="ARBA" id="ARBA00023163"/>
    </source>
</evidence>
<feature type="compositionally biased region" description="Polar residues" evidence="5">
    <location>
        <begin position="303"/>
        <end position="315"/>
    </location>
</feature>
<dbReference type="VEuPathDB" id="VectorBase:SCAU013409"/>
<reference evidence="6" key="1">
    <citation type="submission" date="2020-05" db="UniProtKB">
        <authorList>
            <consortium name="EnsemblMetazoa"/>
        </authorList>
    </citation>
    <scope>IDENTIFICATION</scope>
    <source>
        <strain evidence="6">USDA</strain>
    </source>
</reference>
<dbReference type="InterPro" id="IPR045113">
    <property type="entry name" value="Rpb7-like"/>
</dbReference>
<dbReference type="EnsemblMetazoa" id="SCAU013409-RA">
    <property type="protein sequence ID" value="SCAU013409-PA"/>
    <property type="gene ID" value="SCAU013409"/>
</dbReference>
<proteinExistence type="predicted"/>
<dbReference type="AlphaFoldDB" id="A0A1I8Q306"/>
<dbReference type="KEGG" id="scac:106083528"/>
<sequence>MAKRLQEYVKYTIKELNEYAQTEGSCVRKVNTNFHLSMGPFSLADFKHVLMAHIVRSKVGSYDVQLDGIVLDVKKVKVLGELGAMRADDPRIHVNINADAYVFKPEEGAVLTGVVKHIGAHHVGVVLYRVFNANLRVGHKVDKDEIQMEQEVKFRINNYNLQNVFPYIDGELLTAQGETIPHKGKKIFNKDNDDSGIEEKVEGIQELDELLSIIKTEEPQLQEYDAITSTKKKSKKASKKTKDDISSHLNETPTPSKKSTKKRKSSTSLPASVTTDSCEETAHLLTPKKIKREKVKSEDDVTPQKSKQRTASETQISFDHIVVKHESVYSDD</sequence>
<evidence type="ECO:0008006" key="8">
    <source>
        <dbReference type="Google" id="ProtNLM"/>
    </source>
</evidence>
<evidence type="ECO:0000313" key="7">
    <source>
        <dbReference type="Proteomes" id="UP000095300"/>
    </source>
</evidence>
<dbReference type="OrthoDB" id="10250504at2759"/>
<dbReference type="PANTHER" id="PTHR12709">
    <property type="entry name" value="DNA-DIRECTED RNA POLYMERASE II, III"/>
    <property type="match status" value="1"/>
</dbReference>
<keyword evidence="7" id="KW-1185">Reference proteome</keyword>
<accession>A0A1I8Q306</accession>